<name>A0ABY6N2X1_9ALTE</name>
<protein>
    <recommendedName>
        <fullName evidence="4">Chaperone NapD</fullName>
    </recommendedName>
    <alternativeName>
        <fullName evidence="4">NapA signal peptide-binding chaperone NapD</fullName>
    </alternativeName>
</protein>
<keyword evidence="6" id="KW-1185">Reference proteome</keyword>
<evidence type="ECO:0000256" key="3">
    <source>
        <dbReference type="ARBA" id="ARBA00023186"/>
    </source>
</evidence>
<evidence type="ECO:0000313" key="6">
    <source>
        <dbReference type="Proteomes" id="UP001163739"/>
    </source>
</evidence>
<dbReference type="HAMAP" id="MF_02200">
    <property type="entry name" value="NapD"/>
    <property type="match status" value="1"/>
</dbReference>
<comment type="similarity">
    <text evidence="4">Belongs to the NapD family.</text>
</comment>
<evidence type="ECO:0000256" key="4">
    <source>
        <dbReference type="HAMAP-Rule" id="MF_02200"/>
    </source>
</evidence>
<dbReference type="Gene3D" id="3.30.70.920">
    <property type="match status" value="1"/>
</dbReference>
<proteinExistence type="inferred from homology"/>
<dbReference type="EMBL" id="CP100390">
    <property type="protein sequence ID" value="UZE96436.1"/>
    <property type="molecule type" value="Genomic_DNA"/>
</dbReference>
<comment type="subcellular location">
    <subcellularLocation>
        <location evidence="1 4">Cytoplasm</location>
    </subcellularLocation>
</comment>
<dbReference type="Pfam" id="PF03927">
    <property type="entry name" value="NapD"/>
    <property type="match status" value="1"/>
</dbReference>
<keyword evidence="3 4" id="KW-0143">Chaperone</keyword>
<comment type="subunit">
    <text evidence="4">Interacts with the cytoplasmic NapA precursor.</text>
</comment>
<dbReference type="PANTHER" id="PTHR38603:SF1">
    <property type="entry name" value="CHAPERONE NAPD"/>
    <property type="match status" value="1"/>
</dbReference>
<sequence length="115" mass="12792">MKKAPRYSNQDYSVAGIVVHARPENRNDVAERLKLLHGVEVHAINDDGKLVVTVEEEPGERFIIDRITEINNTQGVINAALVFSQSEQSDPLVPTDNIDLTNSNVATNLDLEEQQ</sequence>
<reference evidence="5" key="1">
    <citation type="submission" date="2022-06" db="EMBL/GenBank/DDBJ databases">
        <title>Alkalimarinus sp. nov., isolated from gut of a Alitta virens.</title>
        <authorList>
            <person name="Yang A.I."/>
            <person name="Shin N.-R."/>
        </authorList>
    </citation>
    <scope>NUCLEOTIDE SEQUENCE</scope>
    <source>
        <strain evidence="5">A2M4</strain>
    </source>
</reference>
<keyword evidence="2 4" id="KW-0963">Cytoplasm</keyword>
<gene>
    <name evidence="4" type="primary">napD</name>
    <name evidence="5" type="ORF">NKI27_01435</name>
</gene>
<evidence type="ECO:0000256" key="1">
    <source>
        <dbReference type="ARBA" id="ARBA00004496"/>
    </source>
</evidence>
<evidence type="ECO:0000256" key="2">
    <source>
        <dbReference type="ARBA" id="ARBA00022490"/>
    </source>
</evidence>
<evidence type="ECO:0000313" key="5">
    <source>
        <dbReference type="EMBL" id="UZE96436.1"/>
    </source>
</evidence>
<dbReference type="RefSeq" id="WP_265047921.1">
    <property type="nucleotide sequence ID" value="NZ_CP100390.1"/>
</dbReference>
<organism evidence="5 6">
    <name type="scientific">Alkalimarinus alittae</name>
    <dbReference type="NCBI Taxonomy" id="2961619"/>
    <lineage>
        <taxon>Bacteria</taxon>
        <taxon>Pseudomonadati</taxon>
        <taxon>Pseudomonadota</taxon>
        <taxon>Gammaproteobacteria</taxon>
        <taxon>Alteromonadales</taxon>
        <taxon>Alteromonadaceae</taxon>
        <taxon>Alkalimarinus</taxon>
    </lineage>
</organism>
<comment type="function">
    <text evidence="4">Chaperone for NapA, the catalytic subunit of the periplasmic nitrate reductase. It binds directly and specifically to the twin-arginine signal peptide of NapA, preventing premature interaction with the Tat translocase and premature export.</text>
</comment>
<dbReference type="InterPro" id="IPR005623">
    <property type="entry name" value="Chaperone_NapD_NO3_reduct"/>
</dbReference>
<dbReference type="Proteomes" id="UP001163739">
    <property type="component" value="Chromosome"/>
</dbReference>
<accession>A0ABY6N2X1</accession>
<dbReference type="PANTHER" id="PTHR38603">
    <property type="entry name" value="CHAPERONE NAPD"/>
    <property type="match status" value="1"/>
</dbReference>